<name>Q84B98_DICCH</name>
<proteinExistence type="predicted"/>
<evidence type="ECO:0000313" key="1">
    <source>
        <dbReference type="EMBL" id="AAO34626.1"/>
    </source>
</evidence>
<protein>
    <submittedName>
        <fullName evidence="1">Uncharacterized protein</fullName>
    </submittedName>
</protein>
<reference evidence="1" key="1">
    <citation type="journal article" date="2004" name="Mol. Plant Microbe Interact.">
        <title>The Erwinia chrysanthemi EC16 hrp/hrc gene cluster encodes an active Hrp type III secretion system that is flanked by virulence genes functionally unrelated to the Hrp system.</title>
        <authorList>
            <person name="Rojas C.M."/>
            <person name="Ham J.H."/>
            <person name="Schechter L.M."/>
            <person name="Kim J.F."/>
            <person name="Beer S.V."/>
            <person name="Collmer A."/>
        </authorList>
    </citation>
    <scope>NUCLEOTIDE SEQUENCE</scope>
</reference>
<dbReference type="EMBL" id="AY169278">
    <property type="protein sequence ID" value="AAO34626.1"/>
    <property type="molecule type" value="Genomic_DNA"/>
</dbReference>
<organism evidence="1">
    <name type="scientific">Dickeya chrysanthemi</name>
    <name type="common">Pectobacterium chrysanthemi</name>
    <name type="synonym">Erwinia chrysanthemi</name>
    <dbReference type="NCBI Taxonomy" id="556"/>
    <lineage>
        <taxon>Bacteria</taxon>
        <taxon>Pseudomonadati</taxon>
        <taxon>Pseudomonadota</taxon>
        <taxon>Gammaproteobacteria</taxon>
        <taxon>Enterobacterales</taxon>
        <taxon>Pectobacteriaceae</taxon>
        <taxon>Dickeya</taxon>
    </lineage>
</organism>
<dbReference type="AlphaFoldDB" id="Q84B98"/>
<sequence length="92" mass="10975">MKRETSCLSPEASLWLVKFVPNEFVTRLPSSCNSNYFGYRYKMKKYDLLRRVKNNFLKERLKKNIFTVHPTSTRNHFSDIGKNKNKTRKNLA</sequence>
<accession>Q84B98</accession>